<evidence type="ECO:0000313" key="14">
    <source>
        <dbReference type="EMBL" id="MCS5708558.1"/>
    </source>
</evidence>
<proteinExistence type="inferred from homology"/>
<reference evidence="14" key="2">
    <citation type="journal article" date="2016" name="Genome Announc.">
        <title>Draft Genome Sequences of Two Novel Amoeba-Resistant Intranuclear Bacteria, 'Candidatus Berkiella cookevillensis' and 'Candidatus Berkiella aquae'.</title>
        <authorList>
            <person name="Mehari Y.T."/>
            <person name="Arivett B.A."/>
            <person name="Farone A.L."/>
            <person name="Gunderson J.H."/>
            <person name="Farone M.B."/>
        </authorList>
    </citation>
    <scope>NUCLEOTIDE SEQUENCE</scope>
    <source>
        <strain evidence="14">CC99</strain>
    </source>
</reference>
<comment type="function">
    <text evidence="1">Catalyzes the reversible oxidation of 3-phospho-D-glycerate to 3-phosphonooxypyruvate, the first step of the phosphorylated L-serine biosynthesis pathway. Also catalyzes the reversible oxidation of 2-hydroxyglutarate to 2-oxoglutarate.</text>
</comment>
<evidence type="ECO:0000256" key="4">
    <source>
        <dbReference type="ARBA" id="ARBA00013001"/>
    </source>
</evidence>
<dbReference type="SUPFAM" id="SSF55021">
    <property type="entry name" value="ACT-like"/>
    <property type="match status" value="1"/>
</dbReference>
<dbReference type="FunFam" id="3.40.50.720:FF:000041">
    <property type="entry name" value="D-3-phosphoglycerate dehydrogenase"/>
    <property type="match status" value="1"/>
</dbReference>
<dbReference type="SUPFAM" id="SSF56784">
    <property type="entry name" value="HAD-like"/>
    <property type="match status" value="1"/>
</dbReference>
<dbReference type="EC" id="1.1.1.95" evidence="5"/>
<dbReference type="EMBL" id="LKHV02000001">
    <property type="protein sequence ID" value="MCS5708558.1"/>
    <property type="molecule type" value="Genomic_DNA"/>
</dbReference>
<keyword evidence="15" id="KW-1185">Reference proteome</keyword>
<organism evidence="13">
    <name type="scientific">Candidatus Berkiella cookevillensis</name>
    <dbReference type="NCBI Taxonomy" id="437022"/>
    <lineage>
        <taxon>Bacteria</taxon>
        <taxon>Pseudomonadati</taxon>
        <taxon>Pseudomonadota</taxon>
        <taxon>Gammaproteobacteria</taxon>
        <taxon>Candidatus Berkiellales</taxon>
        <taxon>Candidatus Berkiellaceae</taxon>
        <taxon>Candidatus Berkiella</taxon>
    </lineage>
</organism>
<comment type="similarity">
    <text evidence="3">Belongs to the D-isomer specific 2-hydroxyacid dehydrogenase family.</text>
</comment>
<evidence type="ECO:0000256" key="7">
    <source>
        <dbReference type="ARBA" id="ARBA00023002"/>
    </source>
</evidence>
<dbReference type="UniPathway" id="UPA00135">
    <property type="reaction ID" value="UER00196"/>
</dbReference>
<evidence type="ECO:0000256" key="9">
    <source>
        <dbReference type="ARBA" id="ARBA00030455"/>
    </source>
</evidence>
<dbReference type="Gene3D" id="3.40.50.1000">
    <property type="entry name" value="HAD superfamily/HAD-like"/>
    <property type="match status" value="1"/>
</dbReference>
<gene>
    <name evidence="13" type="primary">serA</name>
    <name evidence="13" type="ORF">CC99x_00082</name>
    <name evidence="14" type="ORF">CC99x_006505</name>
</gene>
<dbReference type="InterPro" id="IPR045865">
    <property type="entry name" value="ACT-like_dom_sf"/>
</dbReference>
<keyword evidence="8" id="KW-0520">NAD</keyword>
<dbReference type="SUPFAM" id="SSF51735">
    <property type="entry name" value="NAD(P)-binding Rossmann-fold domains"/>
    <property type="match status" value="1"/>
</dbReference>
<comment type="catalytic activity">
    <reaction evidence="11">
        <text>(2R)-3-phosphoglycerate + NAD(+) = 3-phosphooxypyruvate + NADH + H(+)</text>
        <dbReference type="Rhea" id="RHEA:12641"/>
        <dbReference type="ChEBI" id="CHEBI:15378"/>
        <dbReference type="ChEBI" id="CHEBI:18110"/>
        <dbReference type="ChEBI" id="CHEBI:57540"/>
        <dbReference type="ChEBI" id="CHEBI:57945"/>
        <dbReference type="ChEBI" id="CHEBI:58272"/>
        <dbReference type="EC" id="1.1.1.95"/>
    </reaction>
</comment>
<accession>A0A0Q9YGY2</accession>
<protein>
    <recommendedName>
        <fullName evidence="6">D-3-phosphoglycerate dehydrogenase</fullName>
        <ecNumber evidence="4">1.1.1.399</ecNumber>
        <ecNumber evidence="5">1.1.1.95</ecNumber>
    </recommendedName>
    <alternativeName>
        <fullName evidence="9">2-oxoglutarate reductase</fullName>
    </alternativeName>
</protein>
<dbReference type="GO" id="GO:0006564">
    <property type="term" value="P:L-serine biosynthetic process"/>
    <property type="evidence" value="ECO:0007669"/>
    <property type="project" value="UniProtKB-ARBA"/>
</dbReference>
<dbReference type="Pfam" id="PF02826">
    <property type="entry name" value="2-Hacid_dh_C"/>
    <property type="match status" value="1"/>
</dbReference>
<reference evidence="13" key="1">
    <citation type="submission" date="2015-09" db="EMBL/GenBank/DDBJ databases">
        <title>Draft Genome Sequences of Two Novel Amoeba-resistant Intranuclear Bacteria, Candidatus Berkiella cookevillensis and Candidatus Berkiella aquae.</title>
        <authorList>
            <person name="Mehari Y.T."/>
            <person name="Arivett B.A."/>
            <person name="Farone A.L."/>
            <person name="Gunderson J.H."/>
            <person name="Farone M.B."/>
        </authorList>
    </citation>
    <scope>NUCLEOTIDE SEQUENCE [LARGE SCALE GENOMIC DNA]</scope>
    <source>
        <strain evidence="13">CC99</strain>
    </source>
</reference>
<dbReference type="Pfam" id="PF00702">
    <property type="entry name" value="Hydrolase"/>
    <property type="match status" value="1"/>
</dbReference>
<dbReference type="InterPro" id="IPR006139">
    <property type="entry name" value="D-isomer_2_OHA_DH_cat_dom"/>
</dbReference>
<dbReference type="RefSeq" id="WP_057622511.1">
    <property type="nucleotide sequence ID" value="NZ_LKHV02000001.1"/>
</dbReference>
<evidence type="ECO:0000256" key="10">
    <source>
        <dbReference type="ARBA" id="ARBA00048126"/>
    </source>
</evidence>
<dbReference type="Gene3D" id="1.10.150.210">
    <property type="entry name" value="Phosphoserine phosphatase, domain 2"/>
    <property type="match status" value="1"/>
</dbReference>
<sequence length="628" mass="70125">MNNKIFIFDFDSTFIQVESVSILAEITLADHPNKANIMKEIDALTEQTMAGLYSFSEALQQRLHLFSLHRTHIQKAIEILKTKITPSIQKNIAFFKQYANQIYIVSGGFYEIILPIVKSFGIQADHVFANHFYYNYEGKVVGLDTENPLAQDQGKIKLLKKLNFVPEHTTIIGDGYNDYEVKEAGLAGTFYAFTENISREAVIKNADAIIHNLDGLFLLSDIAYQPQDRNKKVLLLENIHESVRLFFQNKGYEVISEKHALPENELIKALSDIHILGIRSKTKVTATVLEHAPQLEALGAFCIGTNQIDLPKCQQQGIAVFNAPYSNTRSVVELTLAEMILLMRRGVALNRKLNQGIWDKSAEGAHEVRGKTLGIIGYGNIGSQLSILAEAIGMHVIFYDIEEKLPLGNARALSSMDKVLSRADVVSMHVDGRKENRHLIGKREFESMKHGAIFLNLSRDSVIDEQALLEALQSGHVKGAGIDVFPNEPHQSGSTFHSKLLDHDNVFLTPHIGGSTMEAQKHIGDYVSKNLHSYTSHGTSSGSVNFPQIDLPAIESDHRIIHIHKNTPGVLAKINGLLASFQNNIEGQFLKTNEDIGYVITDINHQVKDELIEELKKIPNTIKVRKLS</sequence>
<dbReference type="SUPFAM" id="SSF52283">
    <property type="entry name" value="Formate/glycerate dehydrogenase catalytic domain-like"/>
    <property type="match status" value="1"/>
</dbReference>
<evidence type="ECO:0000256" key="2">
    <source>
        <dbReference type="ARBA" id="ARBA00005216"/>
    </source>
</evidence>
<dbReference type="InterPro" id="IPR002912">
    <property type="entry name" value="ACT_dom"/>
</dbReference>
<dbReference type="STRING" id="437022.CC99x_00082"/>
<dbReference type="InterPro" id="IPR054480">
    <property type="entry name" value="AHAS_small-like_ACT"/>
</dbReference>
<dbReference type="GO" id="GO:0004617">
    <property type="term" value="F:phosphoglycerate dehydrogenase activity"/>
    <property type="evidence" value="ECO:0007669"/>
    <property type="project" value="UniProtKB-EC"/>
</dbReference>
<feature type="domain" description="ACT" evidence="12">
    <location>
        <begin position="559"/>
        <end position="628"/>
    </location>
</feature>
<dbReference type="InterPro" id="IPR006140">
    <property type="entry name" value="D-isomer_DH_NAD-bd"/>
</dbReference>
<dbReference type="PATRIC" id="fig|1590042.3.peg.83"/>
<name>A0A0Q9YGY2_9GAMM</name>
<dbReference type="PROSITE" id="PS51671">
    <property type="entry name" value="ACT"/>
    <property type="match status" value="1"/>
</dbReference>
<dbReference type="InterPro" id="IPR023214">
    <property type="entry name" value="HAD_sf"/>
</dbReference>
<dbReference type="InterPro" id="IPR029752">
    <property type="entry name" value="D-isomer_DH_CS1"/>
</dbReference>
<dbReference type="InterPro" id="IPR036412">
    <property type="entry name" value="HAD-like_sf"/>
</dbReference>
<dbReference type="CDD" id="cd12176">
    <property type="entry name" value="PGDH_3"/>
    <property type="match status" value="1"/>
</dbReference>
<reference evidence="14" key="3">
    <citation type="submission" date="2021-06" db="EMBL/GenBank/DDBJ databases">
        <title>Genomic Description and Analysis of Intracellular Bacteria, Candidatus Berkiella cookevillensis and Candidatus Berkiella aquae.</title>
        <authorList>
            <person name="Kidane D.T."/>
            <person name="Mehari Y.T."/>
            <person name="Rice F.C."/>
            <person name="Arivett B.A."/>
            <person name="Farone A.L."/>
            <person name="Berk S.G."/>
            <person name="Farone M.B."/>
        </authorList>
    </citation>
    <scope>NUCLEOTIDE SEQUENCE</scope>
    <source>
        <strain evidence="14">CC99</strain>
    </source>
</reference>
<evidence type="ECO:0000256" key="5">
    <source>
        <dbReference type="ARBA" id="ARBA00013143"/>
    </source>
</evidence>
<dbReference type="Proteomes" id="UP000051494">
    <property type="component" value="Unassembled WGS sequence"/>
</dbReference>
<dbReference type="PANTHER" id="PTHR43761:SF1">
    <property type="entry name" value="D-ISOMER SPECIFIC 2-HYDROXYACID DEHYDROGENASE CATALYTIC DOMAIN-CONTAINING PROTEIN-RELATED"/>
    <property type="match status" value="1"/>
</dbReference>
<dbReference type="PANTHER" id="PTHR43761">
    <property type="entry name" value="D-ISOMER SPECIFIC 2-HYDROXYACID DEHYDROGENASE FAMILY PROTEIN (AFU_ORTHOLOGUE AFUA_1G13630)"/>
    <property type="match status" value="1"/>
</dbReference>
<dbReference type="EMBL" id="LKHV01000001">
    <property type="protein sequence ID" value="KRG19861.1"/>
    <property type="molecule type" value="Genomic_DNA"/>
</dbReference>
<evidence type="ECO:0000256" key="3">
    <source>
        <dbReference type="ARBA" id="ARBA00005854"/>
    </source>
</evidence>
<evidence type="ECO:0000256" key="8">
    <source>
        <dbReference type="ARBA" id="ARBA00023027"/>
    </source>
</evidence>
<dbReference type="Pfam" id="PF22629">
    <property type="entry name" value="ACT_AHAS_ss"/>
    <property type="match status" value="1"/>
</dbReference>
<dbReference type="CDD" id="cd04901">
    <property type="entry name" value="ACT_3PGDH"/>
    <property type="match status" value="1"/>
</dbReference>
<evidence type="ECO:0000256" key="1">
    <source>
        <dbReference type="ARBA" id="ARBA00003800"/>
    </source>
</evidence>
<dbReference type="EC" id="1.1.1.399" evidence="4"/>
<dbReference type="PROSITE" id="PS00065">
    <property type="entry name" value="D_2_HYDROXYACID_DH_1"/>
    <property type="match status" value="1"/>
</dbReference>
<dbReference type="InterPro" id="IPR036291">
    <property type="entry name" value="NAD(P)-bd_dom_sf"/>
</dbReference>
<keyword evidence="7 13" id="KW-0560">Oxidoreductase</keyword>
<dbReference type="OrthoDB" id="9805416at2"/>
<comment type="catalytic activity">
    <reaction evidence="10">
        <text>(R)-2-hydroxyglutarate + NAD(+) = 2-oxoglutarate + NADH + H(+)</text>
        <dbReference type="Rhea" id="RHEA:49612"/>
        <dbReference type="ChEBI" id="CHEBI:15378"/>
        <dbReference type="ChEBI" id="CHEBI:15801"/>
        <dbReference type="ChEBI" id="CHEBI:16810"/>
        <dbReference type="ChEBI" id="CHEBI:57540"/>
        <dbReference type="ChEBI" id="CHEBI:57945"/>
        <dbReference type="EC" id="1.1.1.399"/>
    </reaction>
</comment>
<dbReference type="Gene3D" id="3.40.50.720">
    <property type="entry name" value="NAD(P)-binding Rossmann-like Domain"/>
    <property type="match status" value="2"/>
</dbReference>
<dbReference type="Pfam" id="PF00389">
    <property type="entry name" value="2-Hacid_dh"/>
    <property type="match status" value="1"/>
</dbReference>
<dbReference type="InterPro" id="IPR050418">
    <property type="entry name" value="D-iso_2-hydroxyacid_DH_PdxB"/>
</dbReference>
<comment type="pathway">
    <text evidence="2">Amino-acid biosynthesis; L-serine biosynthesis; L-serine from 3-phospho-D-glycerate: step 1/3.</text>
</comment>
<dbReference type="NCBIfam" id="TIGR01488">
    <property type="entry name" value="HAD-SF-IB"/>
    <property type="match status" value="1"/>
</dbReference>
<evidence type="ECO:0000259" key="12">
    <source>
        <dbReference type="PROSITE" id="PS51671"/>
    </source>
</evidence>
<evidence type="ECO:0000256" key="6">
    <source>
        <dbReference type="ARBA" id="ARBA00021582"/>
    </source>
</evidence>
<dbReference type="NCBIfam" id="NF008759">
    <property type="entry name" value="PRK11790.1"/>
    <property type="match status" value="1"/>
</dbReference>
<dbReference type="GO" id="GO:0051287">
    <property type="term" value="F:NAD binding"/>
    <property type="evidence" value="ECO:0007669"/>
    <property type="project" value="InterPro"/>
</dbReference>
<dbReference type="AlphaFoldDB" id="A0A0Q9YGY2"/>
<comment type="caution">
    <text evidence="13">The sequence shown here is derived from an EMBL/GenBank/DDBJ whole genome shotgun (WGS) entry which is preliminary data.</text>
</comment>
<evidence type="ECO:0000313" key="15">
    <source>
        <dbReference type="Proteomes" id="UP000051494"/>
    </source>
</evidence>
<dbReference type="Gene3D" id="3.30.70.260">
    <property type="match status" value="1"/>
</dbReference>
<evidence type="ECO:0000256" key="11">
    <source>
        <dbReference type="ARBA" id="ARBA00048731"/>
    </source>
</evidence>
<evidence type="ECO:0000313" key="13">
    <source>
        <dbReference type="EMBL" id="KRG19861.1"/>
    </source>
</evidence>
<dbReference type="GO" id="GO:0047545">
    <property type="term" value="F:(S)-2-hydroxyglutarate dehydrogenase activity"/>
    <property type="evidence" value="ECO:0007669"/>
    <property type="project" value="UniProtKB-ARBA"/>
</dbReference>